<dbReference type="EC" id="2.3.1.158" evidence="3"/>
<keyword evidence="1" id="KW-1133">Transmembrane helix</keyword>
<dbReference type="SMART" id="SM00563">
    <property type="entry name" value="PlsC"/>
    <property type="match status" value="1"/>
</dbReference>
<dbReference type="GO" id="GO:0046027">
    <property type="term" value="F:phospholipid:diacylglycerol acyltransferase activity"/>
    <property type="evidence" value="ECO:0007669"/>
    <property type="project" value="UniProtKB-EC"/>
</dbReference>
<accession>U2EGW2</accession>
<evidence type="ECO:0000259" key="2">
    <source>
        <dbReference type="SMART" id="SM00563"/>
    </source>
</evidence>
<reference evidence="3 4" key="2">
    <citation type="journal article" date="2013" name="PLoS ONE">
        <title>INDIGO - INtegrated Data Warehouse of MIcrobial GenOmes with Examples from the Red Sea Extremophiles.</title>
        <authorList>
            <person name="Alam I."/>
            <person name="Antunes A."/>
            <person name="Kamau A.A."/>
            <person name="Ba Alawi W."/>
            <person name="Kalkatawi M."/>
            <person name="Stingl U."/>
            <person name="Bajic V.B."/>
        </authorList>
    </citation>
    <scope>NUCLEOTIDE SEQUENCE [LARGE SCALE GENOMIC DNA]</scope>
    <source>
        <strain evidence="3 4">E1L3A</strain>
    </source>
</reference>
<evidence type="ECO:0000313" key="3">
    <source>
        <dbReference type="EMBL" id="ERJ17637.1"/>
    </source>
</evidence>
<dbReference type="InterPro" id="IPR002123">
    <property type="entry name" value="Plipid/glycerol_acylTrfase"/>
</dbReference>
<sequence>MYDACMKRALENIRGAVAVAGMVLVTLIGFIPLLPTSLVKLLAPWPAVKKPATHAVLWVARWWARGINACILGMGQTRVSYDQQVPDDPHGRYVIISNHQCWADVMLLCHVVEPQLPFPRYFIKEQLRWLPVVGMACWALDFPFMKRHSRAEIEKNPALRTRDMETVRRSCETFRDWPVTIVNYAEGTRSNATKRRAANSPYKALLPPKAGGTAFTLNAMHDVLDGVLDMTVAYVNTPEPKFWDMLCGRIDEVVIRVRRLDVPSDLLEGDYMGDADYRNRFKRWLEQRWAEKDVEVAALQDPRSSATRFAHVDSTS</sequence>
<dbReference type="eggNOG" id="COG0204">
    <property type="taxonomic scope" value="Bacteria"/>
</dbReference>
<dbReference type="AlphaFoldDB" id="U2EGW2"/>
<dbReference type="STRING" id="1033802.SSPSH_003552"/>
<dbReference type="NCBIfam" id="NF010621">
    <property type="entry name" value="PRK14014.1"/>
    <property type="match status" value="1"/>
</dbReference>
<dbReference type="PANTHER" id="PTHR10983">
    <property type="entry name" value="1-ACYLGLYCEROL-3-PHOSPHATE ACYLTRANSFERASE-RELATED"/>
    <property type="match status" value="1"/>
</dbReference>
<evidence type="ECO:0000256" key="1">
    <source>
        <dbReference type="SAM" id="Phobius"/>
    </source>
</evidence>
<dbReference type="CDD" id="cd07990">
    <property type="entry name" value="LPLAT_LCLAT1-like"/>
    <property type="match status" value="1"/>
</dbReference>
<dbReference type="Proteomes" id="UP000006242">
    <property type="component" value="Unassembled WGS sequence"/>
</dbReference>
<dbReference type="SUPFAM" id="SSF69593">
    <property type="entry name" value="Glycerol-3-phosphate (1)-acyltransferase"/>
    <property type="match status" value="1"/>
</dbReference>
<keyword evidence="3" id="KW-0808">Transferase</keyword>
<reference evidence="3 4" key="1">
    <citation type="journal article" date="2011" name="J. Bacteriol.">
        <title>Genome sequence of Salinisphaera shabanensis, a gammaproteobacterium from the harsh, variable environment of the brine-seawater interface of the Shaban Deep in the Red Sea.</title>
        <authorList>
            <person name="Antunes A."/>
            <person name="Alam I."/>
            <person name="Bajic V.B."/>
            <person name="Stingl U."/>
        </authorList>
    </citation>
    <scope>NUCLEOTIDE SEQUENCE [LARGE SCALE GENOMIC DNA]</scope>
    <source>
        <strain evidence="3 4">E1L3A</strain>
    </source>
</reference>
<name>U2EGW2_9GAMM</name>
<dbReference type="Pfam" id="PF01553">
    <property type="entry name" value="Acyltransferase"/>
    <property type="match status" value="1"/>
</dbReference>
<comment type="caution">
    <text evidence="3">The sequence shown here is derived from an EMBL/GenBank/DDBJ whole genome shotgun (WGS) entry which is preliminary data.</text>
</comment>
<protein>
    <submittedName>
        <fullName evidence="3">Phospholipid-glycerol acyltransferase family protein</fullName>
        <ecNumber evidence="3">2.3.1.158</ecNumber>
    </submittedName>
</protein>
<proteinExistence type="predicted"/>
<keyword evidence="4" id="KW-1185">Reference proteome</keyword>
<dbReference type="EMBL" id="AFNV02000032">
    <property type="protein sequence ID" value="ERJ17637.1"/>
    <property type="molecule type" value="Genomic_DNA"/>
</dbReference>
<keyword evidence="1" id="KW-0472">Membrane</keyword>
<gene>
    <name evidence="3" type="ORF">SSPSH_003552</name>
</gene>
<feature type="domain" description="Phospholipid/glycerol acyltransferase" evidence="2">
    <location>
        <begin position="93"/>
        <end position="235"/>
    </location>
</feature>
<feature type="transmembrane region" description="Helical" evidence="1">
    <location>
        <begin position="12"/>
        <end position="34"/>
    </location>
</feature>
<dbReference type="PANTHER" id="PTHR10983:SF16">
    <property type="entry name" value="LYSOCARDIOLIPIN ACYLTRANSFERASE 1"/>
    <property type="match status" value="1"/>
</dbReference>
<organism evidence="3 4">
    <name type="scientific">Salinisphaera shabanensis E1L3A</name>
    <dbReference type="NCBI Taxonomy" id="1033802"/>
    <lineage>
        <taxon>Bacteria</taxon>
        <taxon>Pseudomonadati</taxon>
        <taxon>Pseudomonadota</taxon>
        <taxon>Gammaproteobacteria</taxon>
        <taxon>Salinisphaerales</taxon>
        <taxon>Salinisphaeraceae</taxon>
        <taxon>Salinisphaera</taxon>
    </lineage>
</organism>
<keyword evidence="1" id="KW-0812">Transmembrane</keyword>
<evidence type="ECO:0000313" key="4">
    <source>
        <dbReference type="Proteomes" id="UP000006242"/>
    </source>
</evidence>
<keyword evidence="3" id="KW-0012">Acyltransferase</keyword>